<feature type="domain" description="Complex 1 LYR protein" evidence="1">
    <location>
        <begin position="11"/>
        <end position="68"/>
    </location>
</feature>
<dbReference type="EMBL" id="JMSN01000007">
    <property type="protein sequence ID" value="KDN52750.1"/>
    <property type="molecule type" value="Genomic_DNA"/>
</dbReference>
<sequence length="100" mass="11856">MAPRLTQAQKDVLSLYRRGLRLIRTKPVQNRINFLIYLRHAFQHPSQGGGIRQRDFSAIDYMTRRGNRMMEQIFEEKGVKDIHVSKDVVEWYQQKQHAAS</sequence>
<dbReference type="AlphaFoldDB" id="A0A066WQ49"/>
<dbReference type="RefSeq" id="XP_013245589.1">
    <property type="nucleotide sequence ID" value="XM_013390135.1"/>
</dbReference>
<dbReference type="Pfam" id="PF05347">
    <property type="entry name" value="Complex1_LYR"/>
    <property type="match status" value="1"/>
</dbReference>
<gene>
    <name evidence="2" type="ORF">K437DRAFT_266411</name>
</gene>
<comment type="caution">
    <text evidence="2">The sequence shown here is derived from an EMBL/GenBank/DDBJ whole genome shotgun (WGS) entry which is preliminary data.</text>
</comment>
<protein>
    <recommendedName>
        <fullName evidence="1">Complex 1 LYR protein domain-containing protein</fullName>
    </recommendedName>
</protein>
<dbReference type="Proteomes" id="UP000027361">
    <property type="component" value="Unassembled WGS sequence"/>
</dbReference>
<dbReference type="GeneID" id="25265858"/>
<proteinExistence type="predicted"/>
<evidence type="ECO:0000313" key="2">
    <source>
        <dbReference type="EMBL" id="KDN52750.1"/>
    </source>
</evidence>
<dbReference type="OMA" id="YLRYFFK"/>
<keyword evidence="3" id="KW-1185">Reference proteome</keyword>
<dbReference type="OrthoDB" id="273010at2759"/>
<accession>A0A066WQ49</accession>
<evidence type="ECO:0000313" key="3">
    <source>
        <dbReference type="Proteomes" id="UP000027361"/>
    </source>
</evidence>
<dbReference type="InParanoid" id="A0A066WQ49"/>
<dbReference type="InterPro" id="IPR008011">
    <property type="entry name" value="Complex1_LYR_dom"/>
</dbReference>
<reference evidence="2 3" key="1">
    <citation type="submission" date="2014-05" db="EMBL/GenBank/DDBJ databases">
        <title>Draft genome sequence of a rare smut relative, Tilletiaria anomala UBC 951.</title>
        <authorList>
            <consortium name="DOE Joint Genome Institute"/>
            <person name="Toome M."/>
            <person name="Kuo A."/>
            <person name="Henrissat B."/>
            <person name="Lipzen A."/>
            <person name="Tritt A."/>
            <person name="Yoshinaga Y."/>
            <person name="Zane M."/>
            <person name="Barry K."/>
            <person name="Grigoriev I.V."/>
            <person name="Spatafora J.W."/>
            <person name="Aimea M.C."/>
        </authorList>
    </citation>
    <scope>NUCLEOTIDE SEQUENCE [LARGE SCALE GENOMIC DNA]</scope>
    <source>
        <strain evidence="2 3">UBC 951</strain>
    </source>
</reference>
<evidence type="ECO:0000259" key="1">
    <source>
        <dbReference type="Pfam" id="PF05347"/>
    </source>
</evidence>
<name>A0A066WQ49_TILAU</name>
<dbReference type="STRING" id="1037660.A0A066WQ49"/>
<organism evidence="2 3">
    <name type="scientific">Tilletiaria anomala (strain ATCC 24038 / CBS 436.72 / UBC 951)</name>
    <dbReference type="NCBI Taxonomy" id="1037660"/>
    <lineage>
        <taxon>Eukaryota</taxon>
        <taxon>Fungi</taxon>
        <taxon>Dikarya</taxon>
        <taxon>Basidiomycota</taxon>
        <taxon>Ustilaginomycotina</taxon>
        <taxon>Exobasidiomycetes</taxon>
        <taxon>Georgefischeriales</taxon>
        <taxon>Tilletiariaceae</taxon>
        <taxon>Tilletiaria</taxon>
    </lineage>
</organism>
<dbReference type="HOGENOM" id="CLU_154777_1_0_1"/>